<dbReference type="EMBL" id="JZRZ01000028">
    <property type="protein sequence ID" value="KKD56864.1"/>
    <property type="molecule type" value="Genomic_DNA"/>
</dbReference>
<gene>
    <name evidence="1" type="ORF">VM57_18010</name>
</gene>
<evidence type="ECO:0000313" key="2">
    <source>
        <dbReference type="Proteomes" id="UP000243478"/>
    </source>
</evidence>
<name>A0A0F5ZMI1_STEMA</name>
<dbReference type="RefSeq" id="WP_005414685.1">
    <property type="nucleotide sequence ID" value="NZ_CAXYHH010000073.1"/>
</dbReference>
<dbReference type="Pfam" id="PF10825">
    <property type="entry name" value="DUF2752"/>
    <property type="match status" value="1"/>
</dbReference>
<dbReference type="AlphaFoldDB" id="A0A0F5ZMI1"/>
<dbReference type="InterPro" id="IPR021215">
    <property type="entry name" value="DUF2752"/>
</dbReference>
<reference evidence="1 2" key="1">
    <citation type="submission" date="2015-03" db="EMBL/GenBank/DDBJ databases">
        <title>Draft genome of Stenotrophomonas maltophila isolated from urine specimen.</title>
        <authorList>
            <person name="Murugan N."/>
            <person name="Malathi J."/>
            <person name="Umashankar V."/>
            <person name="Madhavan H."/>
        </authorList>
    </citation>
    <scope>NUCLEOTIDE SEQUENCE [LARGE SCALE GENOMIC DNA]</scope>
    <source>
        <strain evidence="1 2">JMNMN1</strain>
    </source>
</reference>
<evidence type="ECO:0000313" key="1">
    <source>
        <dbReference type="EMBL" id="KKD56864.1"/>
    </source>
</evidence>
<dbReference type="PATRIC" id="fig|40324.63.peg.6681"/>
<protein>
    <submittedName>
        <fullName evidence="1">Membrane protein</fullName>
    </submittedName>
</protein>
<accession>A0A0F5ZMI1</accession>
<dbReference type="Proteomes" id="UP000243478">
    <property type="component" value="Unassembled WGS sequence"/>
</dbReference>
<organism evidence="1 2">
    <name type="scientific">Stenotrophomonas maltophilia</name>
    <name type="common">Pseudomonas maltophilia</name>
    <name type="synonym">Xanthomonas maltophilia</name>
    <dbReference type="NCBI Taxonomy" id="40324"/>
    <lineage>
        <taxon>Bacteria</taxon>
        <taxon>Pseudomonadati</taxon>
        <taxon>Pseudomonadota</taxon>
        <taxon>Gammaproteobacteria</taxon>
        <taxon>Lysobacterales</taxon>
        <taxon>Lysobacteraceae</taxon>
        <taxon>Stenotrophomonas</taxon>
        <taxon>Stenotrophomonas maltophilia group</taxon>
    </lineage>
</organism>
<proteinExistence type="predicted"/>
<sequence length="141" mass="15189">MSALPARSRLARWAPLLASAGLAVGATVVLRNVNPYVAGNPLPSCPLYALTGLYCPGCGSTRCLYSLVHFDLPGAMAMNPLLVISLPFLLLMLLNIAGIRPRVLDPLMRVLANPVFWLWVLPGYALLRNLPWAPFTALAPV</sequence>
<comment type="caution">
    <text evidence="1">The sequence shown here is derived from an EMBL/GenBank/DDBJ whole genome shotgun (WGS) entry which is preliminary data.</text>
</comment>